<dbReference type="Gene3D" id="1.20.58.1150">
    <property type="match status" value="1"/>
</dbReference>
<sequence>MAYKVDVDEADVAVLNQNLIKSKALFESINQSLTKISKKSQAAHTTIKPVLGQVNKLTAAKKEVEGGLDLLSEVSQSASQINNFENALNNNIEVVGLMKYVNTLNQSQELYNRIKPKFKQFKGILYNFQSVIERSELKVQNYIDTVLNLETNKMMDKKHEVKVIFEYFNQQGKDQHIVNKYVEKRGNKAIQSMKLAEHKLQPTNIEGPYEKGTKGYNQFTDATDNVLKEEVLVLKQCSLPPELIAQISEYAIREYNQVMQSLATPLSTSLGASNDNYLILLEIIDNLLRVDYQLKHRYVVKSTSFSKIFDQFIAIGSSIFPNCIRSIESQFQHIIQFNDSTTFGATSNSMIQAKKMAEFKQPLLQLIQTRKPGDWISESPPLQYIAVFNSIIINTTFDDKSPEFLLSSYFADIIDCVMINIEIGLKKPHGEHAMKKSTQGFILLRNLFIAEQIINRSQDLFHMLGSNGQERINKLKNRFLKLFLEDWSYASYIIIERMTLIATQAGSGSVNPNTSIGTGGGQATNLSNKEREQVKELFKKFNDSFEEALTNYRALDFGDSNLKSFLGNEVKKMILNAYFKLYDKYGNSDFTKNRSKYVRWDKLQFERLLNEKL</sequence>
<dbReference type="SUPFAM" id="SSF74788">
    <property type="entry name" value="Cullin repeat-like"/>
    <property type="match status" value="1"/>
</dbReference>
<dbReference type="InterPro" id="IPR046364">
    <property type="entry name" value="Exo70_C"/>
</dbReference>
<evidence type="ECO:0000313" key="5">
    <source>
        <dbReference type="Proteomes" id="UP000590412"/>
    </source>
</evidence>
<proteinExistence type="inferred from homology"/>
<evidence type="ECO:0000256" key="2">
    <source>
        <dbReference type="ARBA" id="ARBA00022448"/>
    </source>
</evidence>
<dbReference type="Gene3D" id="1.20.1280.170">
    <property type="entry name" value="Exocyst complex component Exo70"/>
    <property type="match status" value="1"/>
</dbReference>
<dbReference type="GO" id="GO:0005546">
    <property type="term" value="F:phosphatidylinositol-4,5-bisphosphate binding"/>
    <property type="evidence" value="ECO:0007669"/>
    <property type="project" value="InterPro"/>
</dbReference>
<dbReference type="Gene3D" id="1.10.357.60">
    <property type="match status" value="1"/>
</dbReference>
<keyword evidence="2" id="KW-0813">Transport</keyword>
<dbReference type="AlphaFoldDB" id="A0A8X7TA25"/>
<dbReference type="GO" id="GO:0006887">
    <property type="term" value="P:exocytosis"/>
    <property type="evidence" value="ECO:0007669"/>
    <property type="project" value="InterPro"/>
</dbReference>
<dbReference type="EMBL" id="JABWAB010000005">
    <property type="protein sequence ID" value="KAF6051209.1"/>
    <property type="molecule type" value="Genomic_DNA"/>
</dbReference>
<evidence type="ECO:0000256" key="1">
    <source>
        <dbReference type="ARBA" id="ARBA00006756"/>
    </source>
</evidence>
<organism evidence="4 5">
    <name type="scientific">Candida parapsilosis</name>
    <name type="common">Yeast</name>
    <dbReference type="NCBI Taxonomy" id="5480"/>
    <lineage>
        <taxon>Eukaryota</taxon>
        <taxon>Fungi</taxon>
        <taxon>Dikarya</taxon>
        <taxon>Ascomycota</taxon>
        <taxon>Saccharomycotina</taxon>
        <taxon>Pichiomycetes</taxon>
        <taxon>Debaryomycetaceae</taxon>
        <taxon>Candida/Lodderomyces clade</taxon>
        <taxon>Candida</taxon>
    </lineage>
</organism>
<gene>
    <name evidence="4" type="ORF">FOB60_003877</name>
</gene>
<comment type="caution">
    <text evidence="4">The sequence shown here is derived from an EMBL/GenBank/DDBJ whole genome shotgun (WGS) entry which is preliminary data.</text>
</comment>
<name>A0A8X7TA25_CANPA</name>
<dbReference type="GO" id="GO:0000145">
    <property type="term" value="C:exocyst"/>
    <property type="evidence" value="ECO:0007669"/>
    <property type="project" value="InterPro"/>
</dbReference>
<accession>A0A8X7TA25</accession>
<protein>
    <submittedName>
        <fullName evidence="4">Exo70 exocyst complex subunit family protein</fullName>
    </submittedName>
</protein>
<feature type="domain" description="Exocyst complex subunit Exo70 C-terminal" evidence="3">
    <location>
        <begin position="214"/>
        <end position="611"/>
    </location>
</feature>
<reference evidence="4" key="1">
    <citation type="submission" date="2020-03" db="EMBL/GenBank/DDBJ databases">
        <title>FDA dAtabase for Regulatory Grade micrObial Sequences (FDA-ARGOS): Supporting development and validation of Infectious Disease Dx tests.</title>
        <authorList>
            <person name="Campos J."/>
            <person name="Goldberg B."/>
            <person name="Tallon L."/>
            <person name="Sadzewicz L."/>
            <person name="Vavikolanu K."/>
            <person name="Mehta A."/>
            <person name="Aluvathingal J."/>
            <person name="Nadendla S."/>
            <person name="Nandy P."/>
            <person name="Geyer C."/>
            <person name="Yan Y."/>
            <person name="Sichtig H."/>
        </authorList>
    </citation>
    <scope>NUCLEOTIDE SEQUENCE [LARGE SCALE GENOMIC DNA]</scope>
    <source>
        <strain evidence="4">FDAARGOS_652</strain>
    </source>
</reference>
<dbReference type="Pfam" id="PF20669">
    <property type="entry name" value="Exo70_N"/>
    <property type="match status" value="1"/>
</dbReference>
<dbReference type="Pfam" id="PF03081">
    <property type="entry name" value="Exo70_C"/>
    <property type="match status" value="1"/>
</dbReference>
<dbReference type="Proteomes" id="UP000590412">
    <property type="component" value="Unassembled WGS sequence"/>
</dbReference>
<dbReference type="InterPro" id="IPR016159">
    <property type="entry name" value="Cullin_repeat-like_dom_sf"/>
</dbReference>
<comment type="similarity">
    <text evidence="1">Belongs to the EXO70 family.</text>
</comment>
<evidence type="ECO:0000259" key="3">
    <source>
        <dbReference type="Pfam" id="PF03081"/>
    </source>
</evidence>
<evidence type="ECO:0000313" key="4">
    <source>
        <dbReference type="EMBL" id="KAF6051209.1"/>
    </source>
</evidence>
<dbReference type="Gene3D" id="1.20.1310.30">
    <property type="match status" value="1"/>
</dbReference>